<dbReference type="STRING" id="644352.J3NLI7"/>
<reference evidence="7" key="4">
    <citation type="journal article" date="2015" name="G3 (Bethesda)">
        <title>Genome sequences of three phytopathogenic species of the Magnaporthaceae family of fungi.</title>
        <authorList>
            <person name="Okagaki L.H."/>
            <person name="Nunes C.C."/>
            <person name="Sailsbery J."/>
            <person name="Clay B."/>
            <person name="Brown D."/>
            <person name="John T."/>
            <person name="Oh Y."/>
            <person name="Young N."/>
            <person name="Fitzgerald M."/>
            <person name="Haas B.J."/>
            <person name="Zeng Q."/>
            <person name="Young S."/>
            <person name="Adiconis X."/>
            <person name="Fan L."/>
            <person name="Levin J.Z."/>
            <person name="Mitchell T.K."/>
            <person name="Okubara P.A."/>
            <person name="Farman M.L."/>
            <person name="Kohn L.M."/>
            <person name="Birren B."/>
            <person name="Ma L.-J."/>
            <person name="Dean R.A."/>
        </authorList>
    </citation>
    <scope>NUCLEOTIDE SEQUENCE</scope>
    <source>
        <strain evidence="7">R3-111a-1</strain>
    </source>
</reference>
<evidence type="ECO:0000313" key="8">
    <source>
        <dbReference type="Proteomes" id="UP000006039"/>
    </source>
</evidence>
<evidence type="ECO:0000313" key="7">
    <source>
        <dbReference type="EnsemblFungi" id="EJT82162"/>
    </source>
</evidence>
<feature type="compositionally biased region" description="Acidic residues" evidence="4">
    <location>
        <begin position="312"/>
        <end position="331"/>
    </location>
</feature>
<reference evidence="8" key="1">
    <citation type="submission" date="2010-07" db="EMBL/GenBank/DDBJ databases">
        <title>The genome sequence of Gaeumannomyces graminis var. tritici strain R3-111a-1.</title>
        <authorList>
            <consortium name="The Broad Institute Genome Sequencing Platform"/>
            <person name="Ma L.-J."/>
            <person name="Dead R."/>
            <person name="Young S."/>
            <person name="Zeng Q."/>
            <person name="Koehrsen M."/>
            <person name="Alvarado L."/>
            <person name="Berlin A."/>
            <person name="Chapman S.B."/>
            <person name="Chen Z."/>
            <person name="Freedman E."/>
            <person name="Gellesch M."/>
            <person name="Goldberg J."/>
            <person name="Griggs A."/>
            <person name="Gujja S."/>
            <person name="Heilman E.R."/>
            <person name="Heiman D."/>
            <person name="Hepburn T."/>
            <person name="Howarth C."/>
            <person name="Jen D."/>
            <person name="Larson L."/>
            <person name="Mehta T."/>
            <person name="Neiman D."/>
            <person name="Pearson M."/>
            <person name="Roberts A."/>
            <person name="Saif S."/>
            <person name="Shea T."/>
            <person name="Shenoy N."/>
            <person name="Sisk P."/>
            <person name="Stolte C."/>
            <person name="Sykes S."/>
            <person name="Walk T."/>
            <person name="White J."/>
            <person name="Yandava C."/>
            <person name="Haas B."/>
            <person name="Nusbaum C."/>
            <person name="Birren B."/>
        </authorList>
    </citation>
    <scope>NUCLEOTIDE SEQUENCE [LARGE SCALE GENOMIC DNA]</scope>
    <source>
        <strain evidence="8">R3-111a-1</strain>
    </source>
</reference>
<dbReference type="HOGENOM" id="CLU_043857_0_0_1"/>
<dbReference type="Proteomes" id="UP000006039">
    <property type="component" value="Unassembled WGS sequence"/>
</dbReference>
<proteinExistence type="inferred from homology"/>
<feature type="region of interest" description="Disordered" evidence="4">
    <location>
        <begin position="40"/>
        <end position="60"/>
    </location>
</feature>
<dbReference type="InterPro" id="IPR039058">
    <property type="entry name" value="Yippee_fam"/>
</dbReference>
<evidence type="ECO:0000256" key="2">
    <source>
        <dbReference type="ARBA" id="ARBA00022723"/>
    </source>
</evidence>
<reference evidence="6" key="2">
    <citation type="submission" date="2010-07" db="EMBL/GenBank/DDBJ databases">
        <authorList>
            <consortium name="The Broad Institute Genome Sequencing Platform"/>
            <consortium name="Broad Institute Genome Sequencing Center for Infectious Disease"/>
            <person name="Ma L.-J."/>
            <person name="Dead R."/>
            <person name="Young S."/>
            <person name="Zeng Q."/>
            <person name="Koehrsen M."/>
            <person name="Alvarado L."/>
            <person name="Berlin A."/>
            <person name="Chapman S.B."/>
            <person name="Chen Z."/>
            <person name="Freedman E."/>
            <person name="Gellesch M."/>
            <person name="Goldberg J."/>
            <person name="Griggs A."/>
            <person name="Gujja S."/>
            <person name="Heilman E.R."/>
            <person name="Heiman D."/>
            <person name="Hepburn T."/>
            <person name="Howarth C."/>
            <person name="Jen D."/>
            <person name="Larson L."/>
            <person name="Mehta T."/>
            <person name="Neiman D."/>
            <person name="Pearson M."/>
            <person name="Roberts A."/>
            <person name="Saif S."/>
            <person name="Shea T."/>
            <person name="Shenoy N."/>
            <person name="Sisk P."/>
            <person name="Stolte C."/>
            <person name="Sykes S."/>
            <person name="Walk T."/>
            <person name="White J."/>
            <person name="Yandava C."/>
            <person name="Haas B."/>
            <person name="Nusbaum C."/>
            <person name="Birren B."/>
        </authorList>
    </citation>
    <scope>NUCLEOTIDE SEQUENCE</scope>
    <source>
        <strain evidence="6">R3-111a-1</strain>
    </source>
</reference>
<accession>J3NLI7</accession>
<dbReference type="GO" id="GO:0046872">
    <property type="term" value="F:metal ion binding"/>
    <property type="evidence" value="ECO:0007669"/>
    <property type="project" value="UniProtKB-KW"/>
</dbReference>
<dbReference type="EnsemblFungi" id="EJT82162">
    <property type="protein sequence ID" value="EJT82162"/>
    <property type="gene ID" value="GGTG_02136"/>
</dbReference>
<gene>
    <name evidence="7" type="primary">20342594</name>
    <name evidence="6" type="ORF">GGTG_02136</name>
</gene>
<keyword evidence="8" id="KW-1185">Reference proteome</keyword>
<feature type="region of interest" description="Disordered" evidence="4">
    <location>
        <begin position="75"/>
        <end position="166"/>
    </location>
</feature>
<dbReference type="PANTHER" id="PTHR13848">
    <property type="entry name" value="PROTEIN YIPPEE-LIKE CG15309-RELATED"/>
    <property type="match status" value="1"/>
</dbReference>
<feature type="domain" description="Yippee" evidence="5">
    <location>
        <begin position="166"/>
        <end position="299"/>
    </location>
</feature>
<feature type="compositionally biased region" description="Acidic residues" evidence="4">
    <location>
        <begin position="360"/>
        <end position="372"/>
    </location>
</feature>
<feature type="region of interest" description="Disordered" evidence="4">
    <location>
        <begin position="304"/>
        <end position="372"/>
    </location>
</feature>
<organism evidence="6">
    <name type="scientific">Gaeumannomyces tritici (strain R3-111a-1)</name>
    <name type="common">Wheat and barley take-all root rot fungus</name>
    <name type="synonym">Gaeumannomyces graminis var. tritici</name>
    <dbReference type="NCBI Taxonomy" id="644352"/>
    <lineage>
        <taxon>Eukaryota</taxon>
        <taxon>Fungi</taxon>
        <taxon>Dikarya</taxon>
        <taxon>Ascomycota</taxon>
        <taxon>Pezizomycotina</taxon>
        <taxon>Sordariomycetes</taxon>
        <taxon>Sordariomycetidae</taxon>
        <taxon>Magnaporthales</taxon>
        <taxon>Magnaporthaceae</taxon>
        <taxon>Gaeumannomyces</taxon>
    </lineage>
</organism>
<evidence type="ECO:0000256" key="1">
    <source>
        <dbReference type="ARBA" id="ARBA00005613"/>
    </source>
</evidence>
<comment type="similarity">
    <text evidence="1">Belongs to the yippee family.</text>
</comment>
<dbReference type="PROSITE" id="PS51792">
    <property type="entry name" value="YIPPEE"/>
    <property type="match status" value="1"/>
</dbReference>
<feature type="compositionally biased region" description="Low complexity" evidence="4">
    <location>
        <begin position="84"/>
        <end position="103"/>
    </location>
</feature>
<dbReference type="EMBL" id="GL385395">
    <property type="protein sequence ID" value="EJT82162.1"/>
    <property type="molecule type" value="Genomic_DNA"/>
</dbReference>
<evidence type="ECO:0000313" key="6">
    <source>
        <dbReference type="EMBL" id="EJT82162.1"/>
    </source>
</evidence>
<keyword evidence="2" id="KW-0479">Metal-binding</keyword>
<dbReference type="VEuPathDB" id="FungiDB:GGTG_02136"/>
<feature type="compositionally biased region" description="Low complexity" evidence="4">
    <location>
        <begin position="119"/>
        <end position="148"/>
    </location>
</feature>
<feature type="compositionally biased region" description="Acidic residues" evidence="4">
    <location>
        <begin position="108"/>
        <end position="118"/>
    </location>
</feature>
<dbReference type="RefSeq" id="XP_009218171.1">
    <property type="nucleotide sequence ID" value="XM_009219907.1"/>
</dbReference>
<dbReference type="Pfam" id="PF03226">
    <property type="entry name" value="Yippee-Mis18"/>
    <property type="match status" value="1"/>
</dbReference>
<evidence type="ECO:0000259" key="5">
    <source>
        <dbReference type="PROSITE" id="PS51792"/>
    </source>
</evidence>
<evidence type="ECO:0000256" key="4">
    <source>
        <dbReference type="SAM" id="MobiDB-lite"/>
    </source>
</evidence>
<evidence type="ECO:0000256" key="3">
    <source>
        <dbReference type="ARBA" id="ARBA00022833"/>
    </source>
</evidence>
<dbReference type="GeneID" id="20342594"/>
<reference evidence="6" key="3">
    <citation type="submission" date="2010-09" db="EMBL/GenBank/DDBJ databases">
        <title>Annotation of Gaeumannomyces graminis var. tritici R3-111a-1.</title>
        <authorList>
            <consortium name="The Broad Institute Genome Sequencing Platform"/>
            <person name="Ma L.-J."/>
            <person name="Dead R."/>
            <person name="Young S.K."/>
            <person name="Zeng Q."/>
            <person name="Gargeya S."/>
            <person name="Fitzgerald M."/>
            <person name="Haas B."/>
            <person name="Abouelleil A."/>
            <person name="Alvarado L."/>
            <person name="Arachchi H.M."/>
            <person name="Berlin A."/>
            <person name="Brown A."/>
            <person name="Chapman S.B."/>
            <person name="Chen Z."/>
            <person name="Dunbar C."/>
            <person name="Freedman E."/>
            <person name="Gearin G."/>
            <person name="Gellesch M."/>
            <person name="Goldberg J."/>
            <person name="Griggs A."/>
            <person name="Gujja S."/>
            <person name="Heiman D."/>
            <person name="Howarth C."/>
            <person name="Larson L."/>
            <person name="Lui A."/>
            <person name="MacDonald P.J.P."/>
            <person name="Mehta T."/>
            <person name="Montmayeur A."/>
            <person name="Murphy C."/>
            <person name="Neiman D."/>
            <person name="Pearson M."/>
            <person name="Priest M."/>
            <person name="Roberts A."/>
            <person name="Saif S."/>
            <person name="Shea T."/>
            <person name="Shenoy N."/>
            <person name="Sisk P."/>
            <person name="Stolte C."/>
            <person name="Sykes S."/>
            <person name="Yandava C."/>
            <person name="Wortman J."/>
            <person name="Nusbaum C."/>
            <person name="Birren B."/>
        </authorList>
    </citation>
    <scope>NUCLEOTIDE SEQUENCE</scope>
    <source>
        <strain evidence="6">R3-111a-1</strain>
    </source>
</reference>
<dbReference type="eggNOG" id="KOG3399">
    <property type="taxonomic scope" value="Eukaryota"/>
</dbReference>
<keyword evidence="3" id="KW-0862">Zinc</keyword>
<protein>
    <recommendedName>
        <fullName evidence="5">Yippee domain-containing protein</fullName>
    </recommendedName>
</protein>
<name>J3NLI7_GAET3</name>
<dbReference type="InterPro" id="IPR004910">
    <property type="entry name" value="Yippee/Mis18/Cereblon"/>
</dbReference>
<dbReference type="AlphaFoldDB" id="J3NLI7"/>
<dbReference type="InterPro" id="IPR034751">
    <property type="entry name" value="Yippee"/>
</dbReference>
<feature type="compositionally biased region" description="Basic residues" evidence="4">
    <location>
        <begin position="149"/>
        <end position="160"/>
    </location>
</feature>
<sequence>MESAYYVDTGLLSPDATGIQIMSIFGSSIVTSSNRSGRSSAAASAAAAKPSTTAAAAPPFPTFLLPALPLQLFRRRQKSHHQHQSSSSSSSSVVRNDNSSSNNPQNEGDCESDSDSDDGGAPSLSGSVHSVPSETSSSGGSDTTQQHQGRPRRQQPRRRLAPPTPATLRCGICATDLAFASQIVSKGFTGRHGRAFLVAPASPSNVPVPIPAAGRLSSSSWSSSAAAAAGGDGGGELVNIKVGRSENRQLVTGSHVVADISCRVCGTKVGWKYVDARESQQKYKVGKFILETARVVAWRGWDAGRLPAAPAGDDDGDGDYDDGSDEDDDEGLDYREDEGPWSANEGSTGNCGHKDRADGPDDEEPVVFDSDDDDECEDIFAGTWNAEAVAKRRKMRRALVGRRV</sequence>
<reference evidence="7" key="5">
    <citation type="submission" date="2018-04" db="UniProtKB">
        <authorList>
            <consortium name="EnsemblFungi"/>
        </authorList>
    </citation>
    <scope>IDENTIFICATION</scope>
    <source>
        <strain evidence="7">R3-111a-1</strain>
    </source>
</reference>
<dbReference type="OrthoDB" id="6407410at2759"/>